<reference evidence="2" key="1">
    <citation type="submission" date="2022-01" db="EMBL/GenBank/DDBJ databases">
        <authorList>
            <person name="Braso-Vives M."/>
        </authorList>
    </citation>
    <scope>NUCLEOTIDE SEQUENCE</scope>
</reference>
<protein>
    <submittedName>
        <fullName evidence="2">Hypp8878 protein</fullName>
    </submittedName>
</protein>
<accession>A0A8J9ZAY5</accession>
<dbReference type="Proteomes" id="UP000838412">
    <property type="component" value="Chromosome 18"/>
</dbReference>
<feature type="region of interest" description="Disordered" evidence="1">
    <location>
        <begin position="63"/>
        <end position="116"/>
    </location>
</feature>
<feature type="region of interest" description="Disordered" evidence="1">
    <location>
        <begin position="379"/>
        <end position="445"/>
    </location>
</feature>
<evidence type="ECO:0000313" key="2">
    <source>
        <dbReference type="EMBL" id="CAH1250580.1"/>
    </source>
</evidence>
<organism evidence="2 3">
    <name type="scientific">Branchiostoma lanceolatum</name>
    <name type="common">Common lancelet</name>
    <name type="synonym">Amphioxus lanceolatum</name>
    <dbReference type="NCBI Taxonomy" id="7740"/>
    <lineage>
        <taxon>Eukaryota</taxon>
        <taxon>Metazoa</taxon>
        <taxon>Chordata</taxon>
        <taxon>Cephalochordata</taxon>
        <taxon>Leptocardii</taxon>
        <taxon>Amphioxiformes</taxon>
        <taxon>Branchiostomatidae</taxon>
        <taxon>Branchiostoma</taxon>
    </lineage>
</organism>
<sequence>MADHLAANTVSSVTTVDLPRSNMLRAGQNEGTAKGIFRPPDGNDSPCIQPYAIGYQDDDYVDCTNKPTKREDNSCSQPYAVGNHVDDDDEDDDDDYVKPTNFDAASANEQTTQPMPPVVDIQPYAVAYLYQDDYAVMTARLGEAKTDETFKKSEAAATSSNDIPTKKVTRDSSEDDTETSTSAGYDSGILEKRRPIHSNPKYEPMTPNPDPMYAPNAGTPNPIYPQNAENNSSINQQYALNTNLIFPQNSVNRNLIYPQNDVNTSPKQLQAIENSNMKDDPNASPEPTRPADRDGNPCIQPYAVGYQEEEDGDDDDTNKDPNHDANTCIQPYAVRYQEQNSDSKNKHTKHGAAALVEQAIQPSPTDVDIQPYAVAYKSEGEETQTKEPLQKIETVSNHSNDIPNNTSECGPSRRDTDTSDNTDDTSNLRGIRRPLNTPNLMNEQNALQPDPMYAANVRPQTSCGKSVTSYLIF</sequence>
<dbReference type="EMBL" id="OV696703">
    <property type="protein sequence ID" value="CAH1250580.1"/>
    <property type="molecule type" value="Genomic_DNA"/>
</dbReference>
<keyword evidence="3" id="KW-1185">Reference proteome</keyword>
<feature type="region of interest" description="Disordered" evidence="1">
    <location>
        <begin position="21"/>
        <end position="48"/>
    </location>
</feature>
<evidence type="ECO:0000256" key="1">
    <source>
        <dbReference type="SAM" id="MobiDB-lite"/>
    </source>
</evidence>
<feature type="compositionally biased region" description="Polar residues" evidence="1">
    <location>
        <begin position="393"/>
        <end position="409"/>
    </location>
</feature>
<dbReference type="AlphaFoldDB" id="A0A8J9ZAY5"/>
<evidence type="ECO:0000313" key="3">
    <source>
        <dbReference type="Proteomes" id="UP000838412"/>
    </source>
</evidence>
<proteinExistence type="predicted"/>
<feature type="compositionally biased region" description="Polar residues" evidence="1">
    <location>
        <begin position="436"/>
        <end position="445"/>
    </location>
</feature>
<feature type="compositionally biased region" description="Basic and acidic residues" evidence="1">
    <location>
        <begin position="379"/>
        <end position="390"/>
    </location>
</feature>
<name>A0A8J9ZAY5_BRALA</name>
<feature type="region of interest" description="Disordered" evidence="1">
    <location>
        <begin position="150"/>
        <end position="229"/>
    </location>
</feature>
<gene>
    <name evidence="2" type="primary">Hypp8878</name>
    <name evidence="2" type="ORF">BLAG_LOCUS11255</name>
</gene>
<feature type="compositionally biased region" description="Acidic residues" evidence="1">
    <location>
        <begin position="86"/>
        <end position="95"/>
    </location>
</feature>
<dbReference type="OrthoDB" id="10150682at2759"/>
<feature type="region of interest" description="Disordered" evidence="1">
    <location>
        <begin position="275"/>
        <end position="300"/>
    </location>
</feature>